<evidence type="ECO:0000313" key="2">
    <source>
        <dbReference type="Proteomes" id="UP001172457"/>
    </source>
</evidence>
<comment type="caution">
    <text evidence="1">The sequence shown here is derived from an EMBL/GenBank/DDBJ whole genome shotgun (WGS) entry which is preliminary data.</text>
</comment>
<organism evidence="1 2">
    <name type="scientific">Centaurea solstitialis</name>
    <name type="common">yellow star-thistle</name>
    <dbReference type="NCBI Taxonomy" id="347529"/>
    <lineage>
        <taxon>Eukaryota</taxon>
        <taxon>Viridiplantae</taxon>
        <taxon>Streptophyta</taxon>
        <taxon>Embryophyta</taxon>
        <taxon>Tracheophyta</taxon>
        <taxon>Spermatophyta</taxon>
        <taxon>Magnoliopsida</taxon>
        <taxon>eudicotyledons</taxon>
        <taxon>Gunneridae</taxon>
        <taxon>Pentapetalae</taxon>
        <taxon>asterids</taxon>
        <taxon>campanulids</taxon>
        <taxon>Asterales</taxon>
        <taxon>Asteraceae</taxon>
        <taxon>Carduoideae</taxon>
        <taxon>Cardueae</taxon>
        <taxon>Centaureinae</taxon>
        <taxon>Centaurea</taxon>
    </lineage>
</organism>
<proteinExistence type="predicted"/>
<evidence type="ECO:0000313" key="1">
    <source>
        <dbReference type="EMBL" id="KAJ9547197.1"/>
    </source>
</evidence>
<keyword evidence="2" id="KW-1185">Reference proteome</keyword>
<dbReference type="Proteomes" id="UP001172457">
    <property type="component" value="Chromosome 5"/>
</dbReference>
<dbReference type="EMBL" id="JARYMX010000005">
    <property type="protein sequence ID" value="KAJ9547197.1"/>
    <property type="molecule type" value="Genomic_DNA"/>
</dbReference>
<name>A0AA38T9D2_9ASTR</name>
<gene>
    <name evidence="1" type="ORF">OSB04_019740</name>
</gene>
<reference evidence="1" key="1">
    <citation type="submission" date="2023-03" db="EMBL/GenBank/DDBJ databases">
        <title>Chromosome-scale reference genome and RAD-based genetic map of yellow starthistle (Centaurea solstitialis) reveal putative structural variation and QTLs associated with invader traits.</title>
        <authorList>
            <person name="Reatini B."/>
            <person name="Cang F.A."/>
            <person name="Jiang Q."/>
            <person name="Mckibben M.T.W."/>
            <person name="Barker M.S."/>
            <person name="Rieseberg L.H."/>
            <person name="Dlugosch K.M."/>
        </authorList>
    </citation>
    <scope>NUCLEOTIDE SEQUENCE</scope>
    <source>
        <strain evidence="1">CAN-66</strain>
        <tissue evidence="1">Leaf</tissue>
    </source>
</reference>
<accession>A0AA38T9D2</accession>
<dbReference type="AlphaFoldDB" id="A0AA38T9D2"/>
<sequence>MTKSPFIGSLQRDPPQKTTMAIRRLLSTTIVDMSDNFEKFKEFKHKVENQLGRNIKSQVLTISPFGKKSERRRILQSWFPMRELQVLVPFADRSCTELHRSFHSSQHQCLLQLDLDQIQGLVQLSLPLSALVHWHSLLHQTTLHSVVDIQKSAITEAR</sequence>
<protein>
    <submittedName>
        <fullName evidence="1">Uncharacterized protein</fullName>
    </submittedName>
</protein>